<dbReference type="RefSeq" id="WP_143027419.1">
    <property type="nucleotide sequence ID" value="NZ_FNQV01000015.1"/>
</dbReference>
<evidence type="ECO:0000313" key="5">
    <source>
        <dbReference type="Proteomes" id="UP000199288"/>
    </source>
</evidence>
<keyword evidence="1" id="KW-0808">Transferase</keyword>
<evidence type="ECO:0000313" key="4">
    <source>
        <dbReference type="EMBL" id="SEA68502.1"/>
    </source>
</evidence>
<organism evidence="4 5">
    <name type="scientific">Bowdeniella nasicola</name>
    <dbReference type="NCBI Taxonomy" id="208480"/>
    <lineage>
        <taxon>Bacteria</taxon>
        <taxon>Bacillati</taxon>
        <taxon>Actinomycetota</taxon>
        <taxon>Actinomycetes</taxon>
        <taxon>Actinomycetales</taxon>
        <taxon>Actinomycetaceae</taxon>
        <taxon>Bowdeniella</taxon>
    </lineage>
</organism>
<name>A0A1H4D8A8_9ACTO</name>
<feature type="domain" description="HipA-like C-terminal" evidence="3">
    <location>
        <begin position="35"/>
        <end position="196"/>
    </location>
</feature>
<gene>
    <name evidence="4" type="ORF">SAMN02910418_02167</name>
</gene>
<proteinExistence type="predicted"/>
<dbReference type="Pfam" id="PF07804">
    <property type="entry name" value="HipA_C"/>
    <property type="match status" value="1"/>
</dbReference>
<dbReference type="Proteomes" id="UP000199288">
    <property type="component" value="Unassembled WGS sequence"/>
</dbReference>
<reference evidence="5" key="1">
    <citation type="submission" date="2016-10" db="EMBL/GenBank/DDBJ databases">
        <authorList>
            <person name="Varghese N."/>
            <person name="Submissions S."/>
        </authorList>
    </citation>
    <scope>NUCLEOTIDE SEQUENCE [LARGE SCALE GENOMIC DNA]</scope>
    <source>
        <strain evidence="5">KPR-1</strain>
    </source>
</reference>
<dbReference type="InterPro" id="IPR012893">
    <property type="entry name" value="HipA-like_C"/>
</dbReference>
<protein>
    <recommendedName>
        <fullName evidence="3">HipA-like C-terminal domain-containing protein</fullName>
    </recommendedName>
</protein>
<evidence type="ECO:0000256" key="2">
    <source>
        <dbReference type="ARBA" id="ARBA00022777"/>
    </source>
</evidence>
<keyword evidence="5" id="KW-1185">Reference proteome</keyword>
<sequence length="302" mass="33319">MSIFKCPVCDGASWAPIIVDSPEDATEESLGSKEKFWLENKQLLFKFARDDPPGDVRGEDWAECVVHAVARALAIPSACVALGRCRNQRGVVVKTVLGPAETLKHGNEIMEEFLKDFDANLERANPQYTVDNVAAALHSYDASPTLPEWNALDQFMAYLVLDALVAGTDRHLQNWGIIVRTEGTPTMAPTFDHGNALGFSEPPHRIAQLLSDSRVASSWVKKGGNRYFNGKPRLVDLAREAYFHASGLAQDAIVDRLKAMDLHSIANTMSGVPADVMSDEQRMFARVVLELNQRRLLDALST</sequence>
<evidence type="ECO:0000256" key="1">
    <source>
        <dbReference type="ARBA" id="ARBA00022679"/>
    </source>
</evidence>
<dbReference type="AlphaFoldDB" id="A0A1H4D8A8"/>
<dbReference type="OrthoDB" id="9812605at2"/>
<accession>A0A1H4D8A8</accession>
<evidence type="ECO:0000259" key="3">
    <source>
        <dbReference type="Pfam" id="PF07804"/>
    </source>
</evidence>
<keyword evidence="2" id="KW-0418">Kinase</keyword>
<dbReference type="Gene3D" id="1.10.1070.20">
    <property type="match status" value="1"/>
</dbReference>
<dbReference type="EMBL" id="FNQV01000015">
    <property type="protein sequence ID" value="SEA68502.1"/>
    <property type="molecule type" value="Genomic_DNA"/>
</dbReference>